<evidence type="ECO:0000256" key="1">
    <source>
        <dbReference type="ARBA" id="ARBA00022679"/>
    </source>
</evidence>
<dbReference type="InterPro" id="IPR000182">
    <property type="entry name" value="GNAT_dom"/>
</dbReference>
<dbReference type="EMBL" id="OP616817">
    <property type="protein sequence ID" value="WDB00084.1"/>
    <property type="molecule type" value="Genomic_DNA"/>
</dbReference>
<organism evidence="4">
    <name type="scientific">Cyanidium sp. THAL103</name>
    <dbReference type="NCBI Taxonomy" id="3027999"/>
    <lineage>
        <taxon>Eukaryota</taxon>
        <taxon>Rhodophyta</taxon>
        <taxon>Bangiophyceae</taxon>
        <taxon>Cyanidiales</taxon>
        <taxon>Cyanidiaceae</taxon>
        <taxon>Cyanidium</taxon>
    </lineage>
</organism>
<keyword evidence="4" id="KW-0934">Plastid</keyword>
<dbReference type="InterPro" id="IPR045039">
    <property type="entry name" value="NSI-like"/>
</dbReference>
<protein>
    <submittedName>
        <fullName evidence="4">GNAT family acetyltransferase</fullName>
    </submittedName>
</protein>
<evidence type="ECO:0000256" key="2">
    <source>
        <dbReference type="ARBA" id="ARBA00023315"/>
    </source>
</evidence>
<sequence>MLSNKNYRLYIQRNKNINLYELDQLCDTVGWAPRSFRKLKKVLDNSFLIFTIVQRCDNTDRLIGFARVTSDCTFNATIWDVVIHPNFQHRGFGKFLILTIIKDLKKREISNIHLFSDAHAIGFYKKLGFFTDSEGSKGMFWYPI</sequence>
<name>A0A9Y1I463_9RHOD</name>
<gene>
    <name evidence="4" type="primary">ycf52</name>
    <name evidence="4" type="ORF">CspTHAL103_159</name>
</gene>
<dbReference type="AlphaFoldDB" id="A0A9Y1I463"/>
<dbReference type="PROSITE" id="PS51186">
    <property type="entry name" value="GNAT"/>
    <property type="match status" value="1"/>
</dbReference>
<dbReference type="InterPro" id="IPR016181">
    <property type="entry name" value="Acyl_CoA_acyltransferase"/>
</dbReference>
<accession>A0A9Y1I463</accession>
<dbReference type="Pfam" id="PF00583">
    <property type="entry name" value="Acetyltransf_1"/>
    <property type="match status" value="1"/>
</dbReference>
<keyword evidence="1" id="KW-0808">Transferase</keyword>
<evidence type="ECO:0000259" key="3">
    <source>
        <dbReference type="PROSITE" id="PS51186"/>
    </source>
</evidence>
<proteinExistence type="predicted"/>
<feature type="domain" description="N-acetyltransferase" evidence="3">
    <location>
        <begin position="5"/>
        <end position="144"/>
    </location>
</feature>
<dbReference type="PANTHER" id="PTHR43626">
    <property type="entry name" value="ACYL-COA N-ACYLTRANSFERASE"/>
    <property type="match status" value="1"/>
</dbReference>
<dbReference type="GO" id="GO:0008080">
    <property type="term" value="F:N-acetyltransferase activity"/>
    <property type="evidence" value="ECO:0007669"/>
    <property type="project" value="InterPro"/>
</dbReference>
<dbReference type="CDD" id="cd04301">
    <property type="entry name" value="NAT_SF"/>
    <property type="match status" value="1"/>
</dbReference>
<dbReference type="SUPFAM" id="SSF55729">
    <property type="entry name" value="Acyl-CoA N-acyltransferases (Nat)"/>
    <property type="match status" value="1"/>
</dbReference>
<reference evidence="4" key="1">
    <citation type="journal article" date="2023" name="J. Phycol.">
        <title>Revised classification of the Cyanidiophyceae based on plastid genome data with descriptions of the Cavernulicolales ord. nov. and Galdieriales ord. nov. (Rhodophyta).</title>
        <authorList>
            <person name="Park S.I."/>
            <person name="Cho C.H."/>
            <person name="Ciniglia C."/>
            <person name="Huang T.Y."/>
            <person name="Liu S.L."/>
            <person name="Bustamante D.E."/>
            <person name="Calderon M.S."/>
            <person name="Mansilla A."/>
            <person name="McDermott T."/>
            <person name="Andersen R.A."/>
            <person name="Yoon H.S."/>
        </authorList>
    </citation>
    <scope>NUCLEOTIDE SEQUENCE</scope>
</reference>
<dbReference type="Gene3D" id="3.40.630.30">
    <property type="match status" value="1"/>
</dbReference>
<dbReference type="PANTHER" id="PTHR43626:SF4">
    <property type="entry name" value="GCN5-RELATED N-ACETYLTRANSFERASE 2, CHLOROPLASTIC"/>
    <property type="match status" value="1"/>
</dbReference>
<dbReference type="GO" id="GO:0005737">
    <property type="term" value="C:cytoplasm"/>
    <property type="evidence" value="ECO:0007669"/>
    <property type="project" value="TreeGrafter"/>
</dbReference>
<geneLocation type="plastid" evidence="4"/>
<keyword evidence="2" id="KW-0012">Acyltransferase</keyword>
<evidence type="ECO:0000313" key="4">
    <source>
        <dbReference type="EMBL" id="WDB00084.1"/>
    </source>
</evidence>